<dbReference type="Proteomes" id="UP000192342">
    <property type="component" value="Unassembled WGS sequence"/>
</dbReference>
<name>A0A1Y1SBL8_9GAMM</name>
<gene>
    <name evidence="1" type="ORF">ATO7_11688</name>
</gene>
<dbReference type="SUPFAM" id="SSF55729">
    <property type="entry name" value="Acyl-CoA N-acyltransferases (Nat)"/>
    <property type="match status" value="1"/>
</dbReference>
<keyword evidence="2" id="KW-1185">Reference proteome</keyword>
<comment type="caution">
    <text evidence="1">The sequence shown here is derived from an EMBL/GenBank/DDBJ whole genome shotgun (WGS) entry which is preliminary data.</text>
</comment>
<organism evidence="1 2">
    <name type="scientific">Oceanococcus atlanticus</name>
    <dbReference type="NCBI Taxonomy" id="1317117"/>
    <lineage>
        <taxon>Bacteria</taxon>
        <taxon>Pseudomonadati</taxon>
        <taxon>Pseudomonadota</taxon>
        <taxon>Gammaproteobacteria</taxon>
        <taxon>Chromatiales</taxon>
        <taxon>Oceanococcaceae</taxon>
        <taxon>Oceanococcus</taxon>
    </lineage>
</organism>
<dbReference type="GO" id="GO:0016740">
    <property type="term" value="F:transferase activity"/>
    <property type="evidence" value="ECO:0007669"/>
    <property type="project" value="UniProtKB-KW"/>
</dbReference>
<dbReference type="Gene3D" id="3.40.630.30">
    <property type="match status" value="1"/>
</dbReference>
<reference evidence="1 2" key="1">
    <citation type="submission" date="2013-04" db="EMBL/GenBank/DDBJ databases">
        <title>Oceanococcus atlanticus 22II-S10r2 Genome Sequencing.</title>
        <authorList>
            <person name="Lai Q."/>
            <person name="Li G."/>
            <person name="Shao Z."/>
        </authorList>
    </citation>
    <scope>NUCLEOTIDE SEQUENCE [LARGE SCALE GENOMIC DNA]</scope>
    <source>
        <strain evidence="1 2">22II-S10r2</strain>
    </source>
</reference>
<sequence>MEARGCPKLNIQVRSTNEAVLAFYNKLGYTVDPVVSLGKRLIQDTQQ</sequence>
<dbReference type="STRING" id="1317117.ATO7_11688"/>
<dbReference type="EMBL" id="AQQV01000003">
    <property type="protein sequence ID" value="ORE85953.1"/>
    <property type="molecule type" value="Genomic_DNA"/>
</dbReference>
<evidence type="ECO:0000313" key="2">
    <source>
        <dbReference type="Proteomes" id="UP000192342"/>
    </source>
</evidence>
<dbReference type="AlphaFoldDB" id="A0A1Y1SBL8"/>
<evidence type="ECO:0000313" key="1">
    <source>
        <dbReference type="EMBL" id="ORE85953.1"/>
    </source>
</evidence>
<dbReference type="InterPro" id="IPR016181">
    <property type="entry name" value="Acyl_CoA_acyltransferase"/>
</dbReference>
<accession>A0A1Y1SBL8</accession>
<keyword evidence="1" id="KW-0808">Transferase</keyword>
<proteinExistence type="predicted"/>
<protein>
    <submittedName>
        <fullName evidence="1">Acetyltransferase, GNAT family protein 9</fullName>
    </submittedName>
</protein>